<evidence type="ECO:0000313" key="2">
    <source>
        <dbReference type="Proteomes" id="UP000607197"/>
    </source>
</evidence>
<sequence length="181" mass="20444">MTGEDDKFTEWIDEFHEKDREHQIERMEWIDKHHPNTDGYRAFHGGFSSSNLYEEAQQAYLFGLFQTSMISALSVVEQELIGILYGAGDDEIKEKGAAAAIDEAASRHLITPEEKQVLHRVRKVRNPTAHFRLGVDDDSLEARAINQDTAPFDLMKEEAQTALKAMFSVIGNGDEGLNGYL</sequence>
<comment type="caution">
    <text evidence="1">The sequence shown here is derived from an EMBL/GenBank/DDBJ whole genome shotgun (WGS) entry which is preliminary data.</text>
</comment>
<name>A0A830FFV4_9EURY</name>
<dbReference type="Proteomes" id="UP000607197">
    <property type="component" value="Unassembled WGS sequence"/>
</dbReference>
<gene>
    <name evidence="1" type="ORF">GCM10009039_31900</name>
</gene>
<proteinExistence type="predicted"/>
<evidence type="ECO:0008006" key="3">
    <source>
        <dbReference type="Google" id="ProtNLM"/>
    </source>
</evidence>
<dbReference type="OrthoDB" id="335813at2157"/>
<dbReference type="AlphaFoldDB" id="A0A830FFV4"/>
<protein>
    <recommendedName>
        <fullName evidence="3">DUF4145 domain-containing protein</fullName>
    </recommendedName>
</protein>
<reference evidence="1" key="2">
    <citation type="submission" date="2020-09" db="EMBL/GenBank/DDBJ databases">
        <authorList>
            <person name="Sun Q."/>
            <person name="Ohkuma M."/>
        </authorList>
    </citation>
    <scope>NUCLEOTIDE SEQUENCE</scope>
    <source>
        <strain evidence="1">JCM 19596</strain>
    </source>
</reference>
<evidence type="ECO:0000313" key="1">
    <source>
        <dbReference type="EMBL" id="GGL71476.1"/>
    </source>
</evidence>
<dbReference type="EMBL" id="BMPG01000006">
    <property type="protein sequence ID" value="GGL71476.1"/>
    <property type="molecule type" value="Genomic_DNA"/>
</dbReference>
<dbReference type="RefSeq" id="WP_188980689.1">
    <property type="nucleotide sequence ID" value="NZ_BMPG01000006.1"/>
</dbReference>
<accession>A0A830FFV4</accession>
<reference evidence="1" key="1">
    <citation type="journal article" date="2014" name="Int. J. Syst. Evol. Microbiol.">
        <title>Complete genome sequence of Corynebacterium casei LMG S-19264T (=DSM 44701T), isolated from a smear-ripened cheese.</title>
        <authorList>
            <consortium name="US DOE Joint Genome Institute (JGI-PGF)"/>
            <person name="Walter F."/>
            <person name="Albersmeier A."/>
            <person name="Kalinowski J."/>
            <person name="Ruckert C."/>
        </authorList>
    </citation>
    <scope>NUCLEOTIDE SEQUENCE</scope>
    <source>
        <strain evidence="1">JCM 19596</strain>
    </source>
</reference>
<organism evidence="1 2">
    <name type="scientific">Halocalculus aciditolerans</name>
    <dbReference type="NCBI Taxonomy" id="1383812"/>
    <lineage>
        <taxon>Archaea</taxon>
        <taxon>Methanobacteriati</taxon>
        <taxon>Methanobacteriota</taxon>
        <taxon>Stenosarchaea group</taxon>
        <taxon>Halobacteria</taxon>
        <taxon>Halobacteriales</taxon>
        <taxon>Halobacteriaceae</taxon>
        <taxon>Halocalculus</taxon>
    </lineage>
</organism>
<keyword evidence="2" id="KW-1185">Reference proteome</keyword>